<dbReference type="Proteomes" id="UP000676325">
    <property type="component" value="Unassembled WGS sequence"/>
</dbReference>
<feature type="transmembrane region" description="Helical" evidence="1">
    <location>
        <begin position="415"/>
        <end position="434"/>
    </location>
</feature>
<dbReference type="EMBL" id="JAGSOH010000085">
    <property type="protein sequence ID" value="MBR7829407.1"/>
    <property type="molecule type" value="Genomic_DNA"/>
</dbReference>
<evidence type="ECO:0000256" key="1">
    <source>
        <dbReference type="SAM" id="Phobius"/>
    </source>
</evidence>
<comment type="caution">
    <text evidence="2">The sequence shown here is derived from an EMBL/GenBank/DDBJ whole genome shotgun (WGS) entry which is preliminary data.</text>
</comment>
<keyword evidence="3" id="KW-1185">Reference proteome</keyword>
<keyword evidence="1" id="KW-0812">Transmembrane</keyword>
<proteinExistence type="predicted"/>
<accession>A0A941IKX8</accession>
<name>A0A941IKX8_9ACTN</name>
<feature type="transmembrane region" description="Helical" evidence="1">
    <location>
        <begin position="245"/>
        <end position="269"/>
    </location>
</feature>
<keyword evidence="1" id="KW-1133">Transmembrane helix</keyword>
<feature type="transmembrane region" description="Helical" evidence="1">
    <location>
        <begin position="211"/>
        <end position="233"/>
    </location>
</feature>
<evidence type="ECO:0000313" key="2">
    <source>
        <dbReference type="EMBL" id="MBR7829407.1"/>
    </source>
</evidence>
<reference evidence="2" key="1">
    <citation type="submission" date="2021-04" db="EMBL/GenBank/DDBJ databases">
        <title>Genome based classification of Actinospica acidithermotolerans sp. nov., an actinobacterium isolated from an Indonesian hot spring.</title>
        <authorList>
            <person name="Kusuma A.B."/>
            <person name="Putra K.E."/>
            <person name="Nafisah S."/>
            <person name="Loh J."/>
            <person name="Nouioui I."/>
            <person name="Goodfellow M."/>
        </authorList>
    </citation>
    <scope>NUCLEOTIDE SEQUENCE</scope>
    <source>
        <strain evidence="2">MGRD01-02</strain>
    </source>
</reference>
<protein>
    <submittedName>
        <fullName evidence="2">Uncharacterized protein</fullName>
    </submittedName>
</protein>
<gene>
    <name evidence="2" type="ORF">KDK95_24080</name>
</gene>
<keyword evidence="1" id="KW-0472">Membrane</keyword>
<dbReference type="RefSeq" id="WP_212520542.1">
    <property type="nucleotide sequence ID" value="NZ_JAGSOH010000085.1"/>
</dbReference>
<sequence>MAATVVQSAPVGLQPLSTGSRPSRPTPTRLWVITAGLVAAVLALLAVTAAAFVQARSQADTVTASARTASQAGDLYFALADLDSEAARLVLLGDGNFTADDGAYEGNQLSALIAYNDRTAQVDTDLQELSADGANAAAITSEVTRYRSMADSAIALDEFPGAPAGQPVATSIGFYGRATTMMQDVVLPAAAQLRDQTASEARQAADNARSWAIIGLIGTLVLGLIAVFALVRVQRGFTVMFRRTLNPALVAAAVATVALLVGAAAGLAATAQDASDSGSRLTSYLQVVTTRADSYDADGTAVRSVLMPDAFSGAQLTPEETAVKKDLSALGSAAGGAASQWARSSEGPVADYDAILAAVQSRDAAKALTIETGTARGDAAFDFYDYDQSLKSLGDRRLASFQAAADGLSSDVGPWLYWPWILAGAALLLIALAVRPRLAEYR</sequence>
<dbReference type="AlphaFoldDB" id="A0A941IKX8"/>
<organism evidence="2 3">
    <name type="scientific">Actinospica acidithermotolerans</name>
    <dbReference type="NCBI Taxonomy" id="2828514"/>
    <lineage>
        <taxon>Bacteria</taxon>
        <taxon>Bacillati</taxon>
        <taxon>Actinomycetota</taxon>
        <taxon>Actinomycetes</taxon>
        <taxon>Catenulisporales</taxon>
        <taxon>Actinospicaceae</taxon>
        <taxon>Actinospica</taxon>
    </lineage>
</organism>
<evidence type="ECO:0000313" key="3">
    <source>
        <dbReference type="Proteomes" id="UP000676325"/>
    </source>
</evidence>
<feature type="transmembrane region" description="Helical" evidence="1">
    <location>
        <begin position="30"/>
        <end position="53"/>
    </location>
</feature>